<protein>
    <recommendedName>
        <fullName evidence="2">Nucleolus and neural progenitor protein-like N-terminal domain-containing protein</fullName>
    </recommendedName>
</protein>
<keyword evidence="4" id="KW-1185">Reference proteome</keyword>
<dbReference type="InterPro" id="IPR027951">
    <property type="entry name" value="Nepro_N"/>
</dbReference>
<accession>A0A0C3KPX0</accession>
<sequence length="152" mass="17553">MSRQFCPPKLVQTPKSEGDGSINDTTHSSLKALRRASKQAGSVVNVMNEDMRILERIFYKSNNSQRPTMAWKKLKHMRRLYWRLHECELVNFLDTLRLAFYPAGTTVKQLKLAWTHIPSFSYTEACLKRLILICLLVTKVRSAESAVLARRV</sequence>
<dbReference type="Proteomes" id="UP000054248">
    <property type="component" value="Unassembled WGS sequence"/>
</dbReference>
<dbReference type="Pfam" id="PF14780">
    <property type="entry name" value="NEPRO_N"/>
    <property type="match status" value="1"/>
</dbReference>
<dbReference type="STRING" id="1051891.A0A0C3KPX0"/>
<gene>
    <name evidence="3" type="ORF">M407DRAFT_78059</name>
</gene>
<feature type="region of interest" description="Disordered" evidence="1">
    <location>
        <begin position="1"/>
        <end position="25"/>
    </location>
</feature>
<proteinExistence type="predicted"/>
<reference evidence="3 4" key="1">
    <citation type="submission" date="2014-04" db="EMBL/GenBank/DDBJ databases">
        <authorList>
            <consortium name="DOE Joint Genome Institute"/>
            <person name="Kuo A."/>
            <person name="Girlanda M."/>
            <person name="Perotto S."/>
            <person name="Kohler A."/>
            <person name="Nagy L.G."/>
            <person name="Floudas D."/>
            <person name="Copeland A."/>
            <person name="Barry K.W."/>
            <person name="Cichocki N."/>
            <person name="Veneault-Fourrey C."/>
            <person name="LaButti K."/>
            <person name="Lindquist E.A."/>
            <person name="Lipzen A."/>
            <person name="Lundell T."/>
            <person name="Morin E."/>
            <person name="Murat C."/>
            <person name="Sun H."/>
            <person name="Tunlid A."/>
            <person name="Henrissat B."/>
            <person name="Grigoriev I.V."/>
            <person name="Hibbett D.S."/>
            <person name="Martin F."/>
            <person name="Nordberg H.P."/>
            <person name="Cantor M.N."/>
            <person name="Hua S.X."/>
        </authorList>
    </citation>
    <scope>NUCLEOTIDE SEQUENCE [LARGE SCALE GENOMIC DNA]</scope>
    <source>
        <strain evidence="3 4">MUT 4182</strain>
    </source>
</reference>
<dbReference type="HOGENOM" id="CLU_110776_0_0_1"/>
<dbReference type="OrthoDB" id="114080at2759"/>
<evidence type="ECO:0000313" key="3">
    <source>
        <dbReference type="EMBL" id="KIO23408.1"/>
    </source>
</evidence>
<name>A0A0C3KPX0_9AGAM</name>
<dbReference type="AlphaFoldDB" id="A0A0C3KPX0"/>
<organism evidence="3 4">
    <name type="scientific">Tulasnella calospora MUT 4182</name>
    <dbReference type="NCBI Taxonomy" id="1051891"/>
    <lineage>
        <taxon>Eukaryota</taxon>
        <taxon>Fungi</taxon>
        <taxon>Dikarya</taxon>
        <taxon>Basidiomycota</taxon>
        <taxon>Agaricomycotina</taxon>
        <taxon>Agaricomycetes</taxon>
        <taxon>Cantharellales</taxon>
        <taxon>Tulasnellaceae</taxon>
        <taxon>Tulasnella</taxon>
    </lineage>
</organism>
<evidence type="ECO:0000259" key="2">
    <source>
        <dbReference type="Pfam" id="PF14780"/>
    </source>
</evidence>
<evidence type="ECO:0000256" key="1">
    <source>
        <dbReference type="SAM" id="MobiDB-lite"/>
    </source>
</evidence>
<evidence type="ECO:0000313" key="4">
    <source>
        <dbReference type="Proteomes" id="UP000054248"/>
    </source>
</evidence>
<feature type="domain" description="Nucleolus and neural progenitor protein-like N-terminal" evidence="2">
    <location>
        <begin position="11"/>
        <end position="142"/>
    </location>
</feature>
<dbReference type="EMBL" id="KN823085">
    <property type="protein sequence ID" value="KIO23408.1"/>
    <property type="molecule type" value="Genomic_DNA"/>
</dbReference>
<reference evidence="4" key="2">
    <citation type="submission" date="2015-01" db="EMBL/GenBank/DDBJ databases">
        <title>Evolutionary Origins and Diversification of the Mycorrhizal Mutualists.</title>
        <authorList>
            <consortium name="DOE Joint Genome Institute"/>
            <consortium name="Mycorrhizal Genomics Consortium"/>
            <person name="Kohler A."/>
            <person name="Kuo A."/>
            <person name="Nagy L.G."/>
            <person name="Floudas D."/>
            <person name="Copeland A."/>
            <person name="Barry K.W."/>
            <person name="Cichocki N."/>
            <person name="Veneault-Fourrey C."/>
            <person name="LaButti K."/>
            <person name="Lindquist E.A."/>
            <person name="Lipzen A."/>
            <person name="Lundell T."/>
            <person name="Morin E."/>
            <person name="Murat C."/>
            <person name="Riley R."/>
            <person name="Ohm R."/>
            <person name="Sun H."/>
            <person name="Tunlid A."/>
            <person name="Henrissat B."/>
            <person name="Grigoriev I.V."/>
            <person name="Hibbett D.S."/>
            <person name="Martin F."/>
        </authorList>
    </citation>
    <scope>NUCLEOTIDE SEQUENCE [LARGE SCALE GENOMIC DNA]</scope>
    <source>
        <strain evidence="4">MUT 4182</strain>
    </source>
</reference>